<dbReference type="Proteomes" id="UP001276902">
    <property type="component" value="Unassembled WGS sequence"/>
</dbReference>
<dbReference type="EMBL" id="JALDAW010000002">
    <property type="protein sequence ID" value="MDY5166777.1"/>
    <property type="molecule type" value="Genomic_DNA"/>
</dbReference>
<keyword evidence="2" id="KW-0012">Acyltransferase</keyword>
<proteinExistence type="predicted"/>
<dbReference type="AlphaFoldDB" id="A0A2V2EXG9"/>
<dbReference type="SUPFAM" id="SSF55729">
    <property type="entry name" value="Acyl-CoA N-acyltransferases (Nat)"/>
    <property type="match status" value="1"/>
</dbReference>
<protein>
    <submittedName>
        <fullName evidence="2">GNAT family N-acetyltransferase</fullName>
        <ecNumber evidence="2">2.3.1.-</ecNumber>
    </submittedName>
    <submittedName>
        <fullName evidence="3">N-acetylglutamate synthase-like GNAT family acetyltransferase</fullName>
    </submittedName>
</protein>
<dbReference type="STRING" id="1034346.GCA_000313565_01905"/>
<dbReference type="GO" id="GO:0016747">
    <property type="term" value="F:acyltransferase activity, transferring groups other than amino-acyl groups"/>
    <property type="evidence" value="ECO:0007669"/>
    <property type="project" value="InterPro"/>
</dbReference>
<comment type="caution">
    <text evidence="3">The sequence shown here is derived from an EMBL/GenBank/DDBJ whole genome shotgun (WGS) entry which is preliminary data.</text>
</comment>
<evidence type="ECO:0000313" key="2">
    <source>
        <dbReference type="EMBL" id="MDY5166777.1"/>
    </source>
</evidence>
<gene>
    <name evidence="3" type="ORF">DES51_11914</name>
    <name evidence="2" type="ORF">MQE39_01375</name>
</gene>
<dbReference type="EMBL" id="QJKH01000019">
    <property type="protein sequence ID" value="PXX75198.1"/>
    <property type="molecule type" value="Genomic_DNA"/>
</dbReference>
<evidence type="ECO:0000259" key="1">
    <source>
        <dbReference type="PROSITE" id="PS51186"/>
    </source>
</evidence>
<dbReference type="Gene3D" id="3.40.630.30">
    <property type="match status" value="1"/>
</dbReference>
<dbReference type="RefSeq" id="WP_022938209.1">
    <property type="nucleotide sequence ID" value="NZ_BAABZA010000012.1"/>
</dbReference>
<dbReference type="PROSITE" id="PS51186">
    <property type="entry name" value="GNAT"/>
    <property type="match status" value="1"/>
</dbReference>
<reference evidence="2" key="2">
    <citation type="submission" date="2022-03" db="EMBL/GenBank/DDBJ databases">
        <title>First case of bacteraemia caused by Dielma fastidiosa in a patient hospitalised with diverticulitis.</title>
        <authorList>
            <person name="Forman-Ankjaer B."/>
            <person name="Hvid-Jensen F."/>
            <person name="Kobel C.M."/>
            <person name="Greve T."/>
        </authorList>
    </citation>
    <scope>NUCLEOTIDE SEQUENCE</scope>
    <source>
        <strain evidence="2">AUH_DF_2021</strain>
    </source>
</reference>
<feature type="domain" description="N-acetyltransferase" evidence="1">
    <location>
        <begin position="1"/>
        <end position="163"/>
    </location>
</feature>
<dbReference type="Proteomes" id="UP000247612">
    <property type="component" value="Unassembled WGS sequence"/>
</dbReference>
<evidence type="ECO:0000313" key="3">
    <source>
        <dbReference type="EMBL" id="PXX75198.1"/>
    </source>
</evidence>
<dbReference type="Pfam" id="PF13508">
    <property type="entry name" value="Acetyltransf_7"/>
    <property type="match status" value="1"/>
</dbReference>
<keyword evidence="4" id="KW-1185">Reference proteome</keyword>
<name>A0A2V2EXG9_9FIRM</name>
<organism evidence="3 4">
    <name type="scientific">Dielma fastidiosa</name>
    <dbReference type="NCBI Taxonomy" id="1034346"/>
    <lineage>
        <taxon>Bacteria</taxon>
        <taxon>Bacillati</taxon>
        <taxon>Bacillota</taxon>
        <taxon>Erysipelotrichia</taxon>
        <taxon>Erysipelotrichales</taxon>
        <taxon>Erysipelotrichaceae</taxon>
        <taxon>Dielma</taxon>
    </lineage>
</organism>
<accession>A0A2V2EXG9</accession>
<sequence>MQIRKACEQDIQDIEAVLLDAVRWLTSINKRAWSEEDVAWHTLSQTHTIDQFYVVEEKGEVVATFLLCDADPIYWPEIKPGQSLYIHKLCVMRKAAKSMASQMIMDYFKAEGRRLKKDACRLDCRTNKPELKHFYEKHGFQLVDEGEIVKGYCTSRYMYQLDD</sequence>
<dbReference type="InterPro" id="IPR016181">
    <property type="entry name" value="Acyl_CoA_acyltransferase"/>
</dbReference>
<evidence type="ECO:0000313" key="4">
    <source>
        <dbReference type="Proteomes" id="UP000247612"/>
    </source>
</evidence>
<reference evidence="3 4" key="1">
    <citation type="submission" date="2018-05" db="EMBL/GenBank/DDBJ databases">
        <title>Genomic Encyclopedia of Type Strains, Phase IV (KMG-IV): sequencing the most valuable type-strain genomes for metagenomic binning, comparative biology and taxonomic classification.</title>
        <authorList>
            <person name="Goeker M."/>
        </authorList>
    </citation>
    <scope>NUCLEOTIDE SEQUENCE [LARGE SCALE GENOMIC DNA]</scope>
    <source>
        <strain evidence="3 4">JC118</strain>
    </source>
</reference>
<dbReference type="OrthoDB" id="6382410at2"/>
<keyword evidence="3" id="KW-0808">Transferase</keyword>
<dbReference type="EC" id="2.3.1.-" evidence="2"/>
<dbReference type="InterPro" id="IPR000182">
    <property type="entry name" value="GNAT_dom"/>
</dbReference>